<proteinExistence type="predicted"/>
<protein>
    <submittedName>
        <fullName evidence="2">Uncharacterized protein</fullName>
    </submittedName>
</protein>
<dbReference type="GeneID" id="54279443"/>
<reference evidence="2" key="1">
    <citation type="journal article" date="2020" name="Stud. Mycol.">
        <title>101 Dothideomycetes genomes: a test case for predicting lifestyles and emergence of pathogens.</title>
        <authorList>
            <person name="Haridas S."/>
            <person name="Albert R."/>
            <person name="Binder M."/>
            <person name="Bloem J."/>
            <person name="Labutti K."/>
            <person name="Salamov A."/>
            <person name="Andreopoulos B."/>
            <person name="Baker S."/>
            <person name="Barry K."/>
            <person name="Bills G."/>
            <person name="Bluhm B."/>
            <person name="Cannon C."/>
            <person name="Castanera R."/>
            <person name="Culley D."/>
            <person name="Daum C."/>
            <person name="Ezra D."/>
            <person name="Gonzalez J."/>
            <person name="Henrissat B."/>
            <person name="Kuo A."/>
            <person name="Liang C."/>
            <person name="Lipzen A."/>
            <person name="Lutzoni F."/>
            <person name="Magnuson J."/>
            <person name="Mondo S."/>
            <person name="Nolan M."/>
            <person name="Ohm R."/>
            <person name="Pangilinan J."/>
            <person name="Park H.-J."/>
            <person name="Ramirez L."/>
            <person name="Alfaro M."/>
            <person name="Sun H."/>
            <person name="Tritt A."/>
            <person name="Yoshinaga Y."/>
            <person name="Zwiers L.-H."/>
            <person name="Turgeon B."/>
            <person name="Goodwin S."/>
            <person name="Spatafora J."/>
            <person name="Crous P."/>
            <person name="Grigoriev I."/>
        </authorList>
    </citation>
    <scope>NUCLEOTIDE SEQUENCE</scope>
    <source>
        <strain evidence="2">CBS 175.79</strain>
    </source>
</reference>
<keyword evidence="3" id="KW-1185">Reference proteome</keyword>
<sequence length="463" mass="51917">MSGSKDTDFTFINLSHPDDLKDQDTIDHIRSSAMTNFGRQRRRRKKKVAQDEIVFELQAPNAAGPSRAGPATTDTTAAQSLQAEVDNSGAWAELFSDHEPHVTAPPSAISSPLSFDGLSFSNTSADDFHSHMGLDSEHGMSYDTLGPANDDARATGSLNDGTEDRSEDKMLEKMDEILTRDYVLGDYDQWNRRMQALLQIIAMKRSIDCEQAERLVENFSWNNIVGSFAQDMVPYLIPPIQWQQLSPTPPLVNNMSTASFATGASAQISVTWREQFPDAQGWLSMYEKIRTVLVAPNILPCDWMNPILHGLLSFRPMQGNQNHQPTNIQIIEEVCRVGTLLFLAPIWRSFSAQPVRTAKLRGNLSSTILNYFADWRELRVLLVWTLAHAVRESEDQVERREFALRLAMVMSKMGIGGWRDAIGLIEGVLPTVSAFVSWQSVDDALTEVLQPTNNFRRNSDRVT</sequence>
<feature type="region of interest" description="Disordered" evidence="1">
    <location>
        <begin position="146"/>
        <end position="167"/>
    </location>
</feature>
<dbReference type="OrthoDB" id="4159781at2759"/>
<dbReference type="EMBL" id="ML978070">
    <property type="protein sequence ID" value="KAF2014737.1"/>
    <property type="molecule type" value="Genomic_DNA"/>
</dbReference>
<feature type="region of interest" description="Disordered" evidence="1">
    <location>
        <begin position="56"/>
        <end position="75"/>
    </location>
</feature>
<gene>
    <name evidence="2" type="ORF">BU24DRAFT_220586</name>
</gene>
<accession>A0A6A5XPH0</accession>
<dbReference type="RefSeq" id="XP_033383076.1">
    <property type="nucleotide sequence ID" value="XM_033522046.1"/>
</dbReference>
<dbReference type="Proteomes" id="UP000799778">
    <property type="component" value="Unassembled WGS sequence"/>
</dbReference>
<evidence type="ECO:0000256" key="1">
    <source>
        <dbReference type="SAM" id="MobiDB-lite"/>
    </source>
</evidence>
<dbReference type="AlphaFoldDB" id="A0A6A5XPH0"/>
<dbReference type="PANTHER" id="PTHR37540:SF5">
    <property type="entry name" value="TRANSCRIPTION FACTOR DOMAIN-CONTAINING PROTEIN"/>
    <property type="match status" value="1"/>
</dbReference>
<evidence type="ECO:0000313" key="2">
    <source>
        <dbReference type="EMBL" id="KAF2014737.1"/>
    </source>
</evidence>
<dbReference type="PANTHER" id="PTHR37540">
    <property type="entry name" value="TRANSCRIPTION FACTOR (ACR-2), PUTATIVE-RELATED-RELATED"/>
    <property type="match status" value="1"/>
</dbReference>
<name>A0A6A5XPH0_9PLEO</name>
<evidence type="ECO:0000313" key="3">
    <source>
        <dbReference type="Proteomes" id="UP000799778"/>
    </source>
</evidence>
<organism evidence="2 3">
    <name type="scientific">Aaosphaeria arxii CBS 175.79</name>
    <dbReference type="NCBI Taxonomy" id="1450172"/>
    <lineage>
        <taxon>Eukaryota</taxon>
        <taxon>Fungi</taxon>
        <taxon>Dikarya</taxon>
        <taxon>Ascomycota</taxon>
        <taxon>Pezizomycotina</taxon>
        <taxon>Dothideomycetes</taxon>
        <taxon>Pleosporomycetidae</taxon>
        <taxon>Pleosporales</taxon>
        <taxon>Pleosporales incertae sedis</taxon>
        <taxon>Aaosphaeria</taxon>
    </lineage>
</organism>